<proteinExistence type="predicted"/>
<dbReference type="AlphaFoldDB" id="A0A2A6CKB9"/>
<protein>
    <submittedName>
        <fullName evidence="1">Uncharacterized protein</fullName>
    </submittedName>
</protein>
<sequence length="303" mass="34718">MNASECLLFRELSQNIPYHVLATAKGTLCLAGAFRVSSQWKHYGVRFLVHENTKTLFRFYFALNIIIGALFECTYLFELIRGIGICTVIAAQHVMLVLSFERLYSAIFPAHFEKNSSQLLAISLSLTAIIGTYAYILMVFTNDFELFYESGMELALTTVNIPQNRARYERLMGRVFWFNCLALIILAVDVYMNFFRKRVAISLAVSYQYSENLRILLTLLPIELTQTGVVLFTASALLVYGKLVSNPTPIERQLFLETVTHTTFLPLILSFIIKHSVVKNRNRAPPVEPEVDHFETLRESWIF</sequence>
<reference evidence="1" key="2">
    <citation type="submission" date="2022-06" db="UniProtKB">
        <authorList>
            <consortium name="EnsemblMetazoa"/>
        </authorList>
    </citation>
    <scope>IDENTIFICATION</scope>
    <source>
        <strain evidence="1">PS312</strain>
    </source>
</reference>
<reference evidence="2" key="1">
    <citation type="journal article" date="2008" name="Nat. Genet.">
        <title>The Pristionchus pacificus genome provides a unique perspective on nematode lifestyle and parasitism.</title>
        <authorList>
            <person name="Dieterich C."/>
            <person name="Clifton S.W."/>
            <person name="Schuster L.N."/>
            <person name="Chinwalla A."/>
            <person name="Delehaunty K."/>
            <person name="Dinkelacker I."/>
            <person name="Fulton L."/>
            <person name="Fulton R."/>
            <person name="Godfrey J."/>
            <person name="Minx P."/>
            <person name="Mitreva M."/>
            <person name="Roeseler W."/>
            <person name="Tian H."/>
            <person name="Witte H."/>
            <person name="Yang S.P."/>
            <person name="Wilson R.K."/>
            <person name="Sommer R.J."/>
        </authorList>
    </citation>
    <scope>NUCLEOTIDE SEQUENCE [LARGE SCALE GENOMIC DNA]</scope>
    <source>
        <strain evidence="2">PS312</strain>
    </source>
</reference>
<organism evidence="1 2">
    <name type="scientific">Pristionchus pacificus</name>
    <name type="common">Parasitic nematode worm</name>
    <dbReference type="NCBI Taxonomy" id="54126"/>
    <lineage>
        <taxon>Eukaryota</taxon>
        <taxon>Metazoa</taxon>
        <taxon>Ecdysozoa</taxon>
        <taxon>Nematoda</taxon>
        <taxon>Chromadorea</taxon>
        <taxon>Rhabditida</taxon>
        <taxon>Rhabditina</taxon>
        <taxon>Diplogasteromorpha</taxon>
        <taxon>Diplogasteroidea</taxon>
        <taxon>Neodiplogasteridae</taxon>
        <taxon>Pristionchus</taxon>
    </lineage>
</organism>
<dbReference type="InterPro" id="IPR053286">
    <property type="entry name" value="Nematode_rcpt-like_srab"/>
</dbReference>
<dbReference type="PANTHER" id="PTHR46561">
    <property type="entry name" value="SERPENTINE RECEPTOR, CLASS AB (CLASS A-LIKE)-RELATED"/>
    <property type="match status" value="1"/>
</dbReference>
<keyword evidence="2" id="KW-1185">Reference proteome</keyword>
<accession>A0A8R1UY44</accession>
<gene>
    <name evidence="1" type="primary">WBGene00280076</name>
</gene>
<evidence type="ECO:0000313" key="1">
    <source>
        <dbReference type="EnsemblMetazoa" id="PPA41707.1"/>
    </source>
</evidence>
<name>A0A2A6CKB9_PRIPA</name>
<evidence type="ECO:0000313" key="2">
    <source>
        <dbReference type="Proteomes" id="UP000005239"/>
    </source>
</evidence>
<dbReference type="EnsemblMetazoa" id="PPA41707.1">
    <property type="protein sequence ID" value="PPA41707.1"/>
    <property type="gene ID" value="WBGene00280076"/>
</dbReference>
<accession>A0A2A6CKB9</accession>
<dbReference type="PANTHER" id="PTHR46561:SF11">
    <property type="entry name" value="SERPENTINE RECEPTOR CLASS ALPHA_BETA-14"/>
    <property type="match status" value="1"/>
</dbReference>
<dbReference type="Proteomes" id="UP000005239">
    <property type="component" value="Unassembled WGS sequence"/>
</dbReference>